<feature type="compositionally biased region" description="Acidic residues" evidence="1">
    <location>
        <begin position="654"/>
        <end position="671"/>
    </location>
</feature>
<feature type="region of interest" description="Disordered" evidence="1">
    <location>
        <begin position="628"/>
        <end position="692"/>
    </location>
</feature>
<sequence>MELGRQHLRGFSLGASLVAAALFLLREPSLRQAFPGAAPELQKIPMASPEPTASEGDEQEGTESFTPSTSTPEGGNDLGPTAGGSPVTPESELQPRQPEQSPLKAASKHRCGAEFMTAPCDMFSFIDHDMKKWGDRSIHNGQVRLADKQDKNQALLGSFHGRLYLVYKQNVRKDLEFGAFWKTLQLLSAVAESHPLDTEFLVHSSDVPVEPRAAHRCDQAERCVFSTSSGPRFCDLSLPPGVRPFLTDEGGDVAYAEKRNLGFWRGSIWPARRCTNDWRRSPRVLMCQESLKHPEVLNASLGGLDCGRKEPPELCKLIQSWRPHRVPFDEQLKYRFLLTSTPACTYTGRVSRFLNSNSVVAMFSNGKEAVGQVLHAAFEEDVHFKYVHAGSFVEEVRQMQRDWEKLEELSVNARRKWSWATHHETVTCYMYELLTRYTRKLAYVPSTHGTIQALLHHSAPADTLAKPWVEGAEIRASGNMLVESWPLKAKVARDWARDCADVRARMPPCGTELFSSLRFRLPGSLGLFWEATGSNQNPCPQDEKMQGKALFQKAYWLFRRHLSGEDGCAFLYRGAPEMQTQTSLISRASCHRCMWISSVALAVLLFFSRATDGRPGPGEIAESWGLAVSETNRSGPPPLLNAEESNERSHKPEEEEEEQKEEEEEEEEEEGEPHNSTDGVVSPALDEQPAHPVGTRCGAEFLQAPCDLFSFIDFDLAKWKDRSVSPQWVDLQGSLDPRELDRKDALVGSFGGQVFLAYSPLVKLDIGPVQEALQQLQKVAAQAELDTEFVVHTSDIPVVARHRRCDVRGCEGKRIIFSTSSGPRFCDLALGPGVRPPISMRRADRDVAYEDKLNLGFWRGTVGPAARCGHWKKSPRVRMVQESQRHPSVLNASLGKLDCSRPRDLCDLVKKWKPNRVPNDHQFKYRFLLTSTPSCTYTGRVTEFLSSNSVVAMFSNGRDAVGQALHAAFQEDLHFKYVHEDKFVEELQAMQVEWRSLAQLPKRAVQKWTWATSEVAVTCYMWQLMVGYSKKLSYQPSVSGTIHQLLRVAKAARDRKPLIADARISSAHLGKREYILEQWPVGRARAGSSDALRRLCAKHRAEMPP</sequence>
<gene>
    <name evidence="2" type="ORF">EVOR1521_LOCUS24474</name>
</gene>
<dbReference type="EMBL" id="CAUJNA010003408">
    <property type="protein sequence ID" value="CAJ1401296.1"/>
    <property type="molecule type" value="Genomic_DNA"/>
</dbReference>
<name>A0AA36JA44_9DINO</name>
<dbReference type="PANTHER" id="PTHR12203:SF35">
    <property type="entry name" value="PROTEIN O-GLUCOSYLTRANSFERASE 1"/>
    <property type="match status" value="1"/>
</dbReference>
<feature type="compositionally biased region" description="Low complexity" evidence="1">
    <location>
        <begin position="62"/>
        <end position="75"/>
    </location>
</feature>
<keyword evidence="3" id="KW-1185">Reference proteome</keyword>
<evidence type="ECO:0000256" key="1">
    <source>
        <dbReference type="SAM" id="MobiDB-lite"/>
    </source>
</evidence>
<dbReference type="AlphaFoldDB" id="A0AA36JA44"/>
<proteinExistence type="predicted"/>
<dbReference type="InterPro" id="IPR051091">
    <property type="entry name" value="O-Glucosyltr/Glycosyltrsf_90"/>
</dbReference>
<comment type="caution">
    <text evidence="2">The sequence shown here is derived from an EMBL/GenBank/DDBJ whole genome shotgun (WGS) entry which is preliminary data.</text>
</comment>
<organism evidence="2 3">
    <name type="scientific">Effrenium voratum</name>
    <dbReference type="NCBI Taxonomy" id="2562239"/>
    <lineage>
        <taxon>Eukaryota</taxon>
        <taxon>Sar</taxon>
        <taxon>Alveolata</taxon>
        <taxon>Dinophyceae</taxon>
        <taxon>Suessiales</taxon>
        <taxon>Symbiodiniaceae</taxon>
        <taxon>Effrenium</taxon>
    </lineage>
</organism>
<reference evidence="2" key="1">
    <citation type="submission" date="2023-08" db="EMBL/GenBank/DDBJ databases">
        <authorList>
            <person name="Chen Y."/>
            <person name="Shah S."/>
            <person name="Dougan E. K."/>
            <person name="Thang M."/>
            <person name="Chan C."/>
        </authorList>
    </citation>
    <scope>NUCLEOTIDE SEQUENCE</scope>
</reference>
<dbReference type="Proteomes" id="UP001178507">
    <property type="component" value="Unassembled WGS sequence"/>
</dbReference>
<accession>A0AA36JA44</accession>
<protein>
    <submittedName>
        <fullName evidence="2">Uncharacterized protein</fullName>
    </submittedName>
</protein>
<evidence type="ECO:0000313" key="2">
    <source>
        <dbReference type="EMBL" id="CAJ1401296.1"/>
    </source>
</evidence>
<evidence type="ECO:0000313" key="3">
    <source>
        <dbReference type="Proteomes" id="UP001178507"/>
    </source>
</evidence>
<feature type="region of interest" description="Disordered" evidence="1">
    <location>
        <begin position="41"/>
        <end position="108"/>
    </location>
</feature>
<dbReference type="PANTHER" id="PTHR12203">
    <property type="entry name" value="KDEL LYS-ASP-GLU-LEU CONTAINING - RELATED"/>
    <property type="match status" value="1"/>
</dbReference>